<name>A0A1Q8Q959_9BACI</name>
<proteinExistence type="predicted"/>
<comment type="caution">
    <text evidence="2">The sequence shown here is derived from an EMBL/GenBank/DDBJ whole genome shotgun (WGS) entry which is preliminary data.</text>
</comment>
<dbReference type="Proteomes" id="UP000185568">
    <property type="component" value="Unassembled WGS sequence"/>
</dbReference>
<dbReference type="AlphaFoldDB" id="A0A1Q8Q959"/>
<feature type="region of interest" description="Disordered" evidence="1">
    <location>
        <begin position="82"/>
        <end position="149"/>
    </location>
</feature>
<gene>
    <name evidence="2" type="ORF">BTO30_02760</name>
</gene>
<feature type="compositionally biased region" description="Basic and acidic residues" evidence="1">
    <location>
        <begin position="82"/>
        <end position="91"/>
    </location>
</feature>
<keyword evidence="3" id="KW-1185">Reference proteome</keyword>
<evidence type="ECO:0000313" key="2">
    <source>
        <dbReference type="EMBL" id="OLN23879.1"/>
    </source>
</evidence>
<evidence type="ECO:0000256" key="1">
    <source>
        <dbReference type="SAM" id="MobiDB-lite"/>
    </source>
</evidence>
<reference evidence="2 3" key="1">
    <citation type="submission" date="2016-12" db="EMBL/GenBank/DDBJ databases">
        <title>Domibacillus antri genome sequencing.</title>
        <authorList>
            <person name="Verma A."/>
            <person name="Krishnamurthi S."/>
        </authorList>
    </citation>
    <scope>NUCLEOTIDE SEQUENCE [LARGE SCALE GENOMIC DNA]</scope>
    <source>
        <strain evidence="2 3">XD80</strain>
    </source>
</reference>
<evidence type="ECO:0000313" key="3">
    <source>
        <dbReference type="Proteomes" id="UP000185568"/>
    </source>
</evidence>
<dbReference type="STRING" id="1714264.BTO30_02760"/>
<organism evidence="2 3">
    <name type="scientific">Domibacillus antri</name>
    <dbReference type="NCBI Taxonomy" id="1714264"/>
    <lineage>
        <taxon>Bacteria</taxon>
        <taxon>Bacillati</taxon>
        <taxon>Bacillota</taxon>
        <taxon>Bacilli</taxon>
        <taxon>Bacillales</taxon>
        <taxon>Bacillaceae</taxon>
        <taxon>Domibacillus</taxon>
    </lineage>
</organism>
<protein>
    <submittedName>
        <fullName evidence="2">Uncharacterized protein</fullName>
    </submittedName>
</protein>
<dbReference type="EMBL" id="MSDU01000004">
    <property type="protein sequence ID" value="OLN23879.1"/>
    <property type="molecule type" value="Genomic_DNA"/>
</dbReference>
<sequence length="337" mass="37780">MIYQMLVSRANYAASERCKIGQTIINLTELSKETGWSRDILSGALKQLKKEGYIQTETLPQKKGVLVTIVRYKDLQDLTFYQKEKGEKEPKNPQGNPQRIPHENPQGNPQGSEPANPCYERDDEGLEKANPQGNPHEIPQGNPHENPHTITAFINSISNSNININKTLKQYVDQSGVKKMNLSSTEDIGTFVDFALLTNAFPAGASRKVLIAYFDVIRMTRSSCSISAKVLANFIEKLKKYSVNQIHYAFLKHITDHDDKREQYTLGILRNVKEPEARRGLMILKNKKGVASHGLDGNLPAAAGAEESSTRAEAERLERIARERGLLGAIRDTEFDF</sequence>
<accession>A0A1Q8Q959</accession>